<dbReference type="PANTHER" id="PTHR34703:SF1">
    <property type="entry name" value="ANTIPORTER SUBUNIT MNHG2-RELATED"/>
    <property type="match status" value="1"/>
</dbReference>
<dbReference type="InterPro" id="IPR005133">
    <property type="entry name" value="PhaG_MnhG_YufB"/>
</dbReference>
<dbReference type="PANTHER" id="PTHR34703">
    <property type="entry name" value="ANTIPORTER SUBUNIT MNHG2-RELATED"/>
    <property type="match status" value="1"/>
</dbReference>
<name>A0ABQ4S8K9_9HYPH</name>
<evidence type="ECO:0008006" key="4">
    <source>
        <dbReference type="Google" id="ProtNLM"/>
    </source>
</evidence>
<evidence type="ECO:0000256" key="1">
    <source>
        <dbReference type="SAM" id="Phobius"/>
    </source>
</evidence>
<keyword evidence="1" id="KW-0812">Transmembrane</keyword>
<reference evidence="2" key="1">
    <citation type="journal article" date="2021" name="Front. Microbiol.">
        <title>Comprehensive Comparative Genomics and Phenotyping of Methylobacterium Species.</title>
        <authorList>
            <person name="Alessa O."/>
            <person name="Ogura Y."/>
            <person name="Fujitani Y."/>
            <person name="Takami H."/>
            <person name="Hayashi T."/>
            <person name="Sahin N."/>
            <person name="Tani A."/>
        </authorList>
    </citation>
    <scope>NUCLEOTIDE SEQUENCE</scope>
    <source>
        <strain evidence="2">DSM 17168</strain>
    </source>
</reference>
<gene>
    <name evidence="2" type="ORF">GMJLKIPL_0040</name>
</gene>
<evidence type="ECO:0000313" key="2">
    <source>
        <dbReference type="EMBL" id="GJD98133.1"/>
    </source>
</evidence>
<organism evidence="2 3">
    <name type="scientific">Methylobacterium isbiliense</name>
    <dbReference type="NCBI Taxonomy" id="315478"/>
    <lineage>
        <taxon>Bacteria</taxon>
        <taxon>Pseudomonadati</taxon>
        <taxon>Pseudomonadota</taxon>
        <taxon>Alphaproteobacteria</taxon>
        <taxon>Hyphomicrobiales</taxon>
        <taxon>Methylobacteriaceae</taxon>
        <taxon>Methylobacterium</taxon>
    </lineage>
</organism>
<sequence length="112" mass="11596">MSADLPVWAACLVVGLALAGAAVSFVGALGLVRLSHFYERVHAPSLCATLGLFLVVAASSLFFSVAEGRVVLRDGLIALFVIVTTPVTLLLLGRAAAYRDRAEGHPGAPPEP</sequence>
<evidence type="ECO:0000313" key="3">
    <source>
        <dbReference type="Proteomes" id="UP001055153"/>
    </source>
</evidence>
<dbReference type="RefSeq" id="WP_238233088.1">
    <property type="nucleotide sequence ID" value="NZ_BPQQ01000001.1"/>
</dbReference>
<dbReference type="EMBL" id="BPQQ01000001">
    <property type="protein sequence ID" value="GJD98133.1"/>
    <property type="molecule type" value="Genomic_DNA"/>
</dbReference>
<dbReference type="Proteomes" id="UP001055153">
    <property type="component" value="Unassembled WGS sequence"/>
</dbReference>
<protein>
    <recommendedName>
        <fullName evidence="4">Na(+)/H(+) antiporter subunit G</fullName>
    </recommendedName>
</protein>
<keyword evidence="3" id="KW-1185">Reference proteome</keyword>
<accession>A0ABQ4S8K9</accession>
<dbReference type="Pfam" id="PF03334">
    <property type="entry name" value="PhaG_MnhG_YufB"/>
    <property type="match status" value="1"/>
</dbReference>
<feature type="transmembrane region" description="Helical" evidence="1">
    <location>
        <begin position="43"/>
        <end position="63"/>
    </location>
</feature>
<feature type="transmembrane region" description="Helical" evidence="1">
    <location>
        <begin position="75"/>
        <end position="92"/>
    </location>
</feature>
<comment type="caution">
    <text evidence="2">The sequence shown here is derived from an EMBL/GenBank/DDBJ whole genome shotgun (WGS) entry which is preliminary data.</text>
</comment>
<feature type="transmembrane region" description="Helical" evidence="1">
    <location>
        <begin position="6"/>
        <end position="31"/>
    </location>
</feature>
<proteinExistence type="predicted"/>
<dbReference type="NCBIfam" id="TIGR01300">
    <property type="entry name" value="CPA3_mnhG_phaG"/>
    <property type="match status" value="1"/>
</dbReference>
<keyword evidence="1" id="KW-1133">Transmembrane helix</keyword>
<reference evidence="2" key="2">
    <citation type="submission" date="2021-08" db="EMBL/GenBank/DDBJ databases">
        <authorList>
            <person name="Tani A."/>
            <person name="Ola A."/>
            <person name="Ogura Y."/>
            <person name="Katsura K."/>
            <person name="Hayashi T."/>
        </authorList>
    </citation>
    <scope>NUCLEOTIDE SEQUENCE</scope>
    <source>
        <strain evidence="2">DSM 17168</strain>
    </source>
</reference>
<keyword evidence="1" id="KW-0472">Membrane</keyword>